<protein>
    <submittedName>
        <fullName evidence="1">Uncharacterized protein</fullName>
    </submittedName>
</protein>
<name>A0ABY0H9S6_9PEZI</name>
<dbReference type="EMBL" id="QJNS01000138">
    <property type="protein sequence ID" value="RYO85372.1"/>
    <property type="molecule type" value="Genomic_DNA"/>
</dbReference>
<organism evidence="1 2">
    <name type="scientific">Monosporascus cannonballus</name>
    <dbReference type="NCBI Taxonomy" id="155416"/>
    <lineage>
        <taxon>Eukaryota</taxon>
        <taxon>Fungi</taxon>
        <taxon>Dikarya</taxon>
        <taxon>Ascomycota</taxon>
        <taxon>Pezizomycotina</taxon>
        <taxon>Sordariomycetes</taxon>
        <taxon>Xylariomycetidae</taxon>
        <taxon>Xylariales</taxon>
        <taxon>Xylariales incertae sedis</taxon>
        <taxon>Monosporascus</taxon>
    </lineage>
</organism>
<sequence>MTGGGDVDSITTQPKTTETALLLAQARELLRKCKERAQRLKVGRPSRSLPAPQIGLVPPARDVADVMIKYDKFWSQTESAAMDLRLQVLLVIGIGSSLHDHGDADALHNMEVVHQWIFAAQT</sequence>
<evidence type="ECO:0000313" key="2">
    <source>
        <dbReference type="Proteomes" id="UP000294003"/>
    </source>
</evidence>
<gene>
    <name evidence="1" type="ORF">DL762_005210</name>
</gene>
<reference evidence="1 2" key="1">
    <citation type="submission" date="2018-06" db="EMBL/GenBank/DDBJ databases">
        <title>Complete Genomes of Monosporascus.</title>
        <authorList>
            <person name="Robinson A.J."/>
            <person name="Natvig D.O."/>
        </authorList>
    </citation>
    <scope>NUCLEOTIDE SEQUENCE [LARGE SCALE GENOMIC DNA]</scope>
    <source>
        <strain evidence="1 2">CBS 609.92</strain>
    </source>
</reference>
<proteinExistence type="predicted"/>
<keyword evidence="2" id="KW-1185">Reference proteome</keyword>
<dbReference type="Proteomes" id="UP000294003">
    <property type="component" value="Unassembled WGS sequence"/>
</dbReference>
<accession>A0ABY0H9S6</accession>
<comment type="caution">
    <text evidence="1">The sequence shown here is derived from an EMBL/GenBank/DDBJ whole genome shotgun (WGS) entry which is preliminary data.</text>
</comment>
<evidence type="ECO:0000313" key="1">
    <source>
        <dbReference type="EMBL" id="RYO85372.1"/>
    </source>
</evidence>